<dbReference type="Gene3D" id="3.20.20.100">
    <property type="entry name" value="NADP-dependent oxidoreductase domain"/>
    <property type="match status" value="1"/>
</dbReference>
<dbReference type="InterPro" id="IPR053135">
    <property type="entry name" value="AKR2_Oxidoreductase"/>
</dbReference>
<evidence type="ECO:0000259" key="1">
    <source>
        <dbReference type="Pfam" id="PF00248"/>
    </source>
</evidence>
<dbReference type="EMBL" id="SIRT01000002">
    <property type="protein sequence ID" value="TBN05397.1"/>
    <property type="molecule type" value="Genomic_DNA"/>
</dbReference>
<dbReference type="SUPFAM" id="SSF51430">
    <property type="entry name" value="NAD(P)-linked oxidoreductase"/>
    <property type="match status" value="1"/>
</dbReference>
<dbReference type="InterPro" id="IPR036812">
    <property type="entry name" value="NAD(P)_OxRdtase_dom_sf"/>
</dbReference>
<dbReference type="RefSeq" id="WP_130963016.1">
    <property type="nucleotide sequence ID" value="NZ_SIRT01000002.1"/>
</dbReference>
<protein>
    <submittedName>
        <fullName evidence="2">Aldo/keto reductase</fullName>
    </submittedName>
</protein>
<feature type="domain" description="NADP-dependent oxidoreductase" evidence="1">
    <location>
        <begin position="7"/>
        <end position="303"/>
    </location>
</feature>
<comment type="caution">
    <text evidence="2">The sequence shown here is derived from an EMBL/GenBank/DDBJ whole genome shotgun (WGS) entry which is preliminary data.</text>
</comment>
<dbReference type="Pfam" id="PF00248">
    <property type="entry name" value="Aldo_ket_red"/>
    <property type="match status" value="1"/>
</dbReference>
<gene>
    <name evidence="2" type="ORF">EYD45_03720</name>
</gene>
<dbReference type="PANTHER" id="PTHR43312">
    <property type="entry name" value="D-THREO-ALDOSE 1-DEHYDROGENASE"/>
    <property type="match status" value="1"/>
</dbReference>
<name>A0A4Q9FFM8_9FLAO</name>
<dbReference type="PANTHER" id="PTHR43312:SF1">
    <property type="entry name" value="NADP-DEPENDENT OXIDOREDUCTASE DOMAIN-CONTAINING PROTEIN"/>
    <property type="match status" value="1"/>
</dbReference>
<proteinExistence type="predicted"/>
<accession>A0A4Q9FFM8</accession>
<evidence type="ECO:0000313" key="3">
    <source>
        <dbReference type="Proteomes" id="UP000291142"/>
    </source>
</evidence>
<evidence type="ECO:0000313" key="2">
    <source>
        <dbReference type="EMBL" id="TBN05397.1"/>
    </source>
</evidence>
<keyword evidence="3" id="KW-1185">Reference proteome</keyword>
<dbReference type="OrthoDB" id="9773828at2"/>
<dbReference type="InterPro" id="IPR023210">
    <property type="entry name" value="NADP_OxRdtase_dom"/>
</dbReference>
<sequence>MSKVTTKIGLGLAALGRPEYINIRDNAAIDKSESAFKQNTFSVLDEAYKLGMRYFDTAPSYGKGERFLQEWNDSRAYKDAILGTKWGYTYVANWELGYNGKHEIKEHSLNKLQEQWEVSKHLLPNLNYYQVHSATFESGILENKAVLNQLYRIKKATGLKIGITTSGANQKEVIASAANTKIENEAIFDSFQVTYNVFEQGAFKVLKQTLSEGKTIIIKEGLANGRVFPNNRFNNYSEAYQVLESLSKKYQVGVDAIALRFVMDSLEPNYVLSGASDVHQLKANIKALSFKLSEEELSTLKSLKIAPQAYWEERSQLHWN</sequence>
<organism evidence="2 3">
    <name type="scientific">Hyunsoonleella flava</name>
    <dbReference type="NCBI Taxonomy" id="2527939"/>
    <lineage>
        <taxon>Bacteria</taxon>
        <taxon>Pseudomonadati</taxon>
        <taxon>Bacteroidota</taxon>
        <taxon>Flavobacteriia</taxon>
        <taxon>Flavobacteriales</taxon>
        <taxon>Flavobacteriaceae</taxon>
    </lineage>
</organism>
<dbReference type="Proteomes" id="UP000291142">
    <property type="component" value="Unassembled WGS sequence"/>
</dbReference>
<reference evidence="2 3" key="1">
    <citation type="submission" date="2019-02" db="EMBL/GenBank/DDBJ databases">
        <title>Hyunsoonleella sp., isolated from marine sediment.</title>
        <authorList>
            <person name="Liu B.-T."/>
        </authorList>
    </citation>
    <scope>NUCLEOTIDE SEQUENCE [LARGE SCALE GENOMIC DNA]</scope>
    <source>
        <strain evidence="2 3">T58</strain>
    </source>
</reference>
<dbReference type="AlphaFoldDB" id="A0A4Q9FFM8"/>